<feature type="non-terminal residue" evidence="1">
    <location>
        <position position="1"/>
    </location>
</feature>
<dbReference type="EMBL" id="NMUH01017520">
    <property type="protein sequence ID" value="MQM23706.1"/>
    <property type="molecule type" value="Genomic_DNA"/>
</dbReference>
<protein>
    <submittedName>
        <fullName evidence="1">Uncharacterized protein</fullName>
    </submittedName>
</protein>
<organism evidence="1 2">
    <name type="scientific">Colocasia esculenta</name>
    <name type="common">Wild taro</name>
    <name type="synonym">Arum esculentum</name>
    <dbReference type="NCBI Taxonomy" id="4460"/>
    <lineage>
        <taxon>Eukaryota</taxon>
        <taxon>Viridiplantae</taxon>
        <taxon>Streptophyta</taxon>
        <taxon>Embryophyta</taxon>
        <taxon>Tracheophyta</taxon>
        <taxon>Spermatophyta</taxon>
        <taxon>Magnoliopsida</taxon>
        <taxon>Liliopsida</taxon>
        <taxon>Araceae</taxon>
        <taxon>Aroideae</taxon>
        <taxon>Colocasieae</taxon>
        <taxon>Colocasia</taxon>
    </lineage>
</organism>
<comment type="caution">
    <text evidence="1">The sequence shown here is derived from an EMBL/GenBank/DDBJ whole genome shotgun (WGS) entry which is preliminary data.</text>
</comment>
<gene>
    <name evidence="1" type="ORF">Taro_056773</name>
</gene>
<proteinExistence type="predicted"/>
<keyword evidence="2" id="KW-1185">Reference proteome</keyword>
<dbReference type="Proteomes" id="UP000652761">
    <property type="component" value="Unassembled WGS sequence"/>
</dbReference>
<dbReference type="AlphaFoldDB" id="A0A843XWP5"/>
<name>A0A843XWP5_COLES</name>
<evidence type="ECO:0000313" key="1">
    <source>
        <dbReference type="EMBL" id="MQM23706.1"/>
    </source>
</evidence>
<evidence type="ECO:0000313" key="2">
    <source>
        <dbReference type="Proteomes" id="UP000652761"/>
    </source>
</evidence>
<accession>A0A843XWP5</accession>
<sequence>MKGRFSSNFYINNSFTHLESTRLKSLFDSSVLIRSSLLPALRRRTSRSPLRNLILSRRRAQVSVQLTSDQLQRLAKIPIYSGKSVEFSHLSGNLARVEETLTAMGWTNLCQISEPFVASAVRSFYASLKVSTDVPMSTKEKIELITLRRSHYSLVGKKQNLWYKDSVPECEHEVYPDEPLSKLPNQLSLLKYHLQMLSFLPPPLFLSKMLPLRLKALPSQQGQLPLSNKKKCLLLKSHSTKT</sequence>
<dbReference type="OrthoDB" id="848707at2759"/>
<reference evidence="1" key="1">
    <citation type="submission" date="2017-07" db="EMBL/GenBank/DDBJ databases">
        <title>Taro Niue Genome Assembly and Annotation.</title>
        <authorList>
            <person name="Atibalentja N."/>
            <person name="Keating K."/>
            <person name="Fields C.J."/>
        </authorList>
    </citation>
    <scope>NUCLEOTIDE SEQUENCE</scope>
    <source>
        <strain evidence="1">Niue_2</strain>
        <tissue evidence="1">Leaf</tissue>
    </source>
</reference>